<dbReference type="GO" id="GO:0000228">
    <property type="term" value="C:nuclear chromosome"/>
    <property type="evidence" value="ECO:0007669"/>
    <property type="project" value="TreeGrafter"/>
</dbReference>
<reference evidence="3" key="1">
    <citation type="submission" date="2025-08" db="UniProtKB">
        <authorList>
            <consortium name="RefSeq"/>
        </authorList>
    </citation>
    <scope>IDENTIFICATION</scope>
</reference>
<evidence type="ECO:0000259" key="1">
    <source>
        <dbReference type="Pfam" id="PF14950"/>
    </source>
</evidence>
<dbReference type="KEGG" id="csyr:103271527"/>
<name>A0A3Q0EDQ2_CARSF</name>
<dbReference type="Proteomes" id="UP000189704">
    <property type="component" value="Unplaced"/>
</dbReference>
<dbReference type="AlphaFoldDB" id="A0A3Q0EDQ2"/>
<accession>A0A3Q0EDQ2</accession>
<protein>
    <submittedName>
        <fullName evidence="3">DNA repair-scaffolding protein-like</fullName>
    </submittedName>
</protein>
<dbReference type="GO" id="GO:0005654">
    <property type="term" value="C:nucleoplasm"/>
    <property type="evidence" value="ECO:0007669"/>
    <property type="project" value="TreeGrafter"/>
</dbReference>
<sequence>MKKMKRKRKKKASAFCYVGMEYVLLPYRFSDLSVDSESAVFIDLLVKGLLVPVKFLTNSQKAATLIKSSSTEILEYSSDSEKEVDSENVLFIDSESPHKYHMEFGLDTRQVIKRLIDPGAESTETVLYTPQKRTPKYPRTPESSTKKKLLRGGLAERLSGLQNRERSAISLWRHQCVPYQKTLSGRKSCVLTVKILELHEECTMQVAMCEQLLGPPATSPSCSVAPRPGASLRVLFTKETAGHLRGRPQDIVHIFPPWQKLIIPNGSYPVILNTHFCEKVVPKEDSEITYEKYHQDIPLPRRSITLAQIFRIKGLTNNSPEIQVVCSGAATMGTSMTHQHEEARQHIPTSTPLRDSLLDVVESQGAAPWLGAGVRVVVQRMYSLPGKDSTRGQQGCSSGHTDPLGARMTFFDLLLYPKDLSVSAFKDKLGHYVFSHSGSVTFQRSVKAYLLMADSSVAANFEMKGNIYEANQSFSGSNSYPDVIYATIVLSLHLNLSVVIFQHLLSIKIKNDFKVALHKRHGIFSFLFLTFPWKLLFLKETGDLTPSSWAPPPPPTASACSCNWQQHCGHTGTFL</sequence>
<dbReference type="GeneID" id="103271527"/>
<dbReference type="RefSeq" id="XP_021573711.1">
    <property type="nucleotide sequence ID" value="XM_021718036.1"/>
</dbReference>
<feature type="domain" description="DUF4502" evidence="1">
    <location>
        <begin position="56"/>
        <end position="261"/>
    </location>
</feature>
<dbReference type="PANTHER" id="PTHR34347:SF1">
    <property type="entry name" value="DNA REPAIR-SCAFFOLDING PROTEIN"/>
    <property type="match status" value="1"/>
</dbReference>
<gene>
    <name evidence="3" type="primary">LOC103271527</name>
</gene>
<dbReference type="Pfam" id="PF14950">
    <property type="entry name" value="DUF4502"/>
    <property type="match status" value="1"/>
</dbReference>
<dbReference type="InterPro" id="IPR053054">
    <property type="entry name" value="DNA_repair-scaffolding"/>
</dbReference>
<organism evidence="2 3">
    <name type="scientific">Carlito syrichta</name>
    <name type="common">Philippine tarsier</name>
    <name type="synonym">Tarsius syrichta</name>
    <dbReference type="NCBI Taxonomy" id="1868482"/>
    <lineage>
        <taxon>Eukaryota</taxon>
        <taxon>Metazoa</taxon>
        <taxon>Chordata</taxon>
        <taxon>Craniata</taxon>
        <taxon>Vertebrata</taxon>
        <taxon>Euteleostomi</taxon>
        <taxon>Mammalia</taxon>
        <taxon>Eutheria</taxon>
        <taxon>Euarchontoglires</taxon>
        <taxon>Primates</taxon>
        <taxon>Haplorrhini</taxon>
        <taxon>Tarsiiformes</taxon>
        <taxon>Tarsiidae</taxon>
        <taxon>Carlito</taxon>
    </lineage>
</organism>
<dbReference type="OrthoDB" id="1914453at2759"/>
<dbReference type="InterPro" id="IPR028026">
    <property type="entry name" value="DUF4502"/>
</dbReference>
<dbReference type="GO" id="GO:0000724">
    <property type="term" value="P:double-strand break repair via homologous recombination"/>
    <property type="evidence" value="ECO:0007669"/>
    <property type="project" value="TreeGrafter"/>
</dbReference>
<keyword evidence="2" id="KW-1185">Reference proteome</keyword>
<dbReference type="GO" id="GO:0070202">
    <property type="term" value="P:regulation of establishment of protein localization to chromosome"/>
    <property type="evidence" value="ECO:0007669"/>
    <property type="project" value="TreeGrafter"/>
</dbReference>
<evidence type="ECO:0000313" key="2">
    <source>
        <dbReference type="Proteomes" id="UP000189704"/>
    </source>
</evidence>
<evidence type="ECO:0000313" key="3">
    <source>
        <dbReference type="RefSeq" id="XP_021573711.1"/>
    </source>
</evidence>
<proteinExistence type="predicted"/>
<dbReference type="PANTHER" id="PTHR34347">
    <property type="entry name" value="DNA REPAIR-SCAFFOLDING PROTEIN SPIDR"/>
    <property type="match status" value="1"/>
</dbReference>